<evidence type="ECO:0008006" key="4">
    <source>
        <dbReference type="Google" id="ProtNLM"/>
    </source>
</evidence>
<keyword evidence="3" id="KW-1185">Reference proteome</keyword>
<feature type="chain" id="PRO_5009955660" description="Secreted protein" evidence="1">
    <location>
        <begin position="20"/>
        <end position="158"/>
    </location>
</feature>
<feature type="signal peptide" evidence="1">
    <location>
        <begin position="1"/>
        <end position="19"/>
    </location>
</feature>
<evidence type="ECO:0000313" key="2">
    <source>
        <dbReference type="EMBL" id="GAA96658.1"/>
    </source>
</evidence>
<dbReference type="HOGENOM" id="CLU_1695933_0_0_1"/>
<dbReference type="RefSeq" id="XP_014565150.1">
    <property type="nucleotide sequence ID" value="XM_014709664.1"/>
</dbReference>
<organism evidence="2 3">
    <name type="scientific">Mixia osmundae (strain CBS 9802 / IAM 14324 / JCM 22182 / KY 12970)</name>
    <dbReference type="NCBI Taxonomy" id="764103"/>
    <lineage>
        <taxon>Eukaryota</taxon>
        <taxon>Fungi</taxon>
        <taxon>Dikarya</taxon>
        <taxon>Basidiomycota</taxon>
        <taxon>Pucciniomycotina</taxon>
        <taxon>Mixiomycetes</taxon>
        <taxon>Mixiales</taxon>
        <taxon>Mixiaceae</taxon>
        <taxon>Mixia</taxon>
    </lineage>
</organism>
<proteinExistence type="predicted"/>
<dbReference type="EMBL" id="BABT02000106">
    <property type="protein sequence ID" value="GAA96658.1"/>
    <property type="molecule type" value="Genomic_DNA"/>
</dbReference>
<keyword evidence="1" id="KW-0732">Signal</keyword>
<sequence>MKFIAAAAAVSAAITLVTASVTSVAPSGLASCSGGNTTVTLRDFDTNQVVFRSAWCIRYQVQTNGQVWSNLYAQMKNAQFRFLPGKPLQEWSINEFDVAGVDSAGKTVSFYLAYLWRGDLGEHYIKYATVQGFRLDGKDIYVAHDVVIDGTPRNGWPA</sequence>
<evidence type="ECO:0000313" key="3">
    <source>
        <dbReference type="Proteomes" id="UP000009131"/>
    </source>
</evidence>
<dbReference type="AlphaFoldDB" id="G7E1E8"/>
<dbReference type="PROSITE" id="PS51257">
    <property type="entry name" value="PROKAR_LIPOPROTEIN"/>
    <property type="match status" value="1"/>
</dbReference>
<name>G7E1E8_MIXOS</name>
<gene>
    <name evidence="2" type="primary">Mo03329</name>
    <name evidence="2" type="ORF">E5Q_03329</name>
</gene>
<comment type="caution">
    <text evidence="2">The sequence shown here is derived from an EMBL/GenBank/DDBJ whole genome shotgun (WGS) entry which is preliminary data.</text>
</comment>
<protein>
    <recommendedName>
        <fullName evidence="4">Secreted protein</fullName>
    </recommendedName>
</protein>
<evidence type="ECO:0000256" key="1">
    <source>
        <dbReference type="SAM" id="SignalP"/>
    </source>
</evidence>
<accession>G7E1E8</accession>
<reference evidence="2 3" key="1">
    <citation type="journal article" date="2011" name="J. Gen. Appl. Microbiol.">
        <title>Draft genome sequencing of the enigmatic basidiomycete Mixia osmundae.</title>
        <authorList>
            <person name="Nishida H."/>
            <person name="Nagatsuka Y."/>
            <person name="Sugiyama J."/>
        </authorList>
    </citation>
    <scope>NUCLEOTIDE SEQUENCE [LARGE SCALE GENOMIC DNA]</scope>
    <source>
        <strain evidence="3">CBS 9802 / IAM 14324 / JCM 22182 / KY 12970</strain>
    </source>
</reference>
<dbReference type="InParanoid" id="G7E1E8"/>
<reference evidence="2 3" key="2">
    <citation type="journal article" date="2012" name="Open Biol.">
        <title>Characteristics of nucleosomes and linker DNA regions on the genome of the basidiomycete Mixia osmundae revealed by mono- and dinucleosome mapping.</title>
        <authorList>
            <person name="Nishida H."/>
            <person name="Kondo S."/>
            <person name="Matsumoto T."/>
            <person name="Suzuki Y."/>
            <person name="Yoshikawa H."/>
            <person name="Taylor T.D."/>
            <person name="Sugiyama J."/>
        </authorList>
    </citation>
    <scope>NUCLEOTIDE SEQUENCE [LARGE SCALE GENOMIC DNA]</scope>
    <source>
        <strain evidence="3">CBS 9802 / IAM 14324 / JCM 22182 / KY 12970</strain>
    </source>
</reference>
<dbReference type="Proteomes" id="UP000009131">
    <property type="component" value="Unassembled WGS sequence"/>
</dbReference>